<gene>
    <name evidence="2" type="ORF">DCP75_00825</name>
</gene>
<proteinExistence type="inferred from homology"/>
<evidence type="ECO:0000313" key="2">
    <source>
        <dbReference type="EMBL" id="HAN26282.1"/>
    </source>
</evidence>
<comment type="similarity">
    <text evidence="1">Belongs to the short-chain dehydrogenases/reductases (SDR) family.</text>
</comment>
<dbReference type="Proteomes" id="UP000259273">
    <property type="component" value="Unassembled WGS sequence"/>
</dbReference>
<evidence type="ECO:0000256" key="1">
    <source>
        <dbReference type="ARBA" id="ARBA00006484"/>
    </source>
</evidence>
<name>A0A3C1KHZ3_9GAMM</name>
<comment type="caution">
    <text evidence="2">The sequence shown here is derived from an EMBL/GenBank/DDBJ whole genome shotgun (WGS) entry which is preliminary data.</text>
</comment>
<dbReference type="PANTHER" id="PTHR42879">
    <property type="entry name" value="3-OXOACYL-(ACYL-CARRIER-PROTEIN) REDUCTASE"/>
    <property type="match status" value="1"/>
</dbReference>
<accession>A0A3C1KHZ3</accession>
<dbReference type="PRINTS" id="PR00080">
    <property type="entry name" value="SDRFAMILY"/>
</dbReference>
<sequence>MRLAGKKALITGAGSGIGRGMALLFAQNGAVVGVNDINPTRIEETIALVEAEGGKAVGVPFDVTNFDAVNSGVNQAREALGGLDIFCANAGIAPSADFVDISPEAWDTMMKVHLYGVFNGCKAVLPGMLEQSWGRIIVTSSMSAVSGDKHLTHYSAAKAGQVGFIRALAREVADAGVTVNAIAPGLVQTNILGEVDSEVIERYLPPVGRIGQPKDQAYAALYLASDEAEFVTGHLLQVNGGSF</sequence>
<reference evidence="2 3" key="1">
    <citation type="journal article" date="2018" name="Nat. Biotechnol.">
        <title>A standardized bacterial taxonomy based on genome phylogeny substantially revises the tree of life.</title>
        <authorList>
            <person name="Parks D.H."/>
            <person name="Chuvochina M."/>
            <person name="Waite D.W."/>
            <person name="Rinke C."/>
            <person name="Skarshewski A."/>
            <person name="Chaumeil P.A."/>
            <person name="Hugenholtz P."/>
        </authorList>
    </citation>
    <scope>NUCLEOTIDE SEQUENCE [LARGE SCALE GENOMIC DNA]</scope>
    <source>
        <strain evidence="2">UBA9158</strain>
    </source>
</reference>
<evidence type="ECO:0000313" key="3">
    <source>
        <dbReference type="Proteomes" id="UP000259273"/>
    </source>
</evidence>
<dbReference type="AlphaFoldDB" id="A0A3C1KHZ3"/>
<dbReference type="Gene3D" id="3.40.50.720">
    <property type="entry name" value="NAD(P)-binding Rossmann-like Domain"/>
    <property type="match status" value="1"/>
</dbReference>
<dbReference type="InterPro" id="IPR002347">
    <property type="entry name" value="SDR_fam"/>
</dbReference>
<dbReference type="InterPro" id="IPR050259">
    <property type="entry name" value="SDR"/>
</dbReference>
<dbReference type="PANTHER" id="PTHR42879:SF2">
    <property type="entry name" value="3-OXOACYL-[ACYL-CARRIER-PROTEIN] REDUCTASE FABG"/>
    <property type="match status" value="1"/>
</dbReference>
<dbReference type="PRINTS" id="PR00081">
    <property type="entry name" value="GDHRDH"/>
</dbReference>
<dbReference type="SUPFAM" id="SSF51735">
    <property type="entry name" value="NAD(P)-binding Rossmann-fold domains"/>
    <property type="match status" value="1"/>
</dbReference>
<dbReference type="FunFam" id="3.40.50.720:FF:000084">
    <property type="entry name" value="Short-chain dehydrogenase reductase"/>
    <property type="match status" value="1"/>
</dbReference>
<protein>
    <submittedName>
        <fullName evidence="2">Short-chain dehydrogenase</fullName>
    </submittedName>
</protein>
<dbReference type="InterPro" id="IPR036291">
    <property type="entry name" value="NAD(P)-bd_dom_sf"/>
</dbReference>
<dbReference type="EMBL" id="DMND01000016">
    <property type="protein sequence ID" value="HAN26282.1"/>
    <property type="molecule type" value="Genomic_DNA"/>
</dbReference>
<organism evidence="2 3">
    <name type="scientific">Haliea salexigens</name>
    <dbReference type="NCBI Taxonomy" id="287487"/>
    <lineage>
        <taxon>Bacteria</taxon>
        <taxon>Pseudomonadati</taxon>
        <taxon>Pseudomonadota</taxon>
        <taxon>Gammaproteobacteria</taxon>
        <taxon>Cellvibrionales</taxon>
        <taxon>Halieaceae</taxon>
        <taxon>Haliea</taxon>
    </lineage>
</organism>
<dbReference type="Pfam" id="PF13561">
    <property type="entry name" value="adh_short_C2"/>
    <property type="match status" value="1"/>
</dbReference>